<comment type="subcellular location">
    <subcellularLocation>
        <location evidence="1">Cytoplasm</location>
        <location evidence="1">Cytoskeleton</location>
    </subcellularLocation>
</comment>
<dbReference type="PANTHER" id="PTHR21595">
    <property type="entry name" value="PATRONIN"/>
    <property type="match status" value="1"/>
</dbReference>
<dbReference type="InterPro" id="IPR022613">
    <property type="entry name" value="CH_CAMSAP_2"/>
</dbReference>
<dbReference type="PANTHER" id="PTHR21595:SF0">
    <property type="entry name" value="PATRONIN"/>
    <property type="match status" value="1"/>
</dbReference>
<feature type="compositionally biased region" description="Polar residues" evidence="8">
    <location>
        <begin position="811"/>
        <end position="820"/>
    </location>
</feature>
<dbReference type="SUPFAM" id="SSF47576">
    <property type="entry name" value="Calponin-homology domain, CH-domain"/>
    <property type="match status" value="1"/>
</dbReference>
<feature type="region of interest" description="Disordered" evidence="8">
    <location>
        <begin position="1537"/>
        <end position="1800"/>
    </location>
</feature>
<feature type="region of interest" description="Disordered" evidence="8">
    <location>
        <begin position="796"/>
        <end position="891"/>
    </location>
</feature>
<sequence>MTYGCRTWSLTKIIGNKLRVAQRATERKMLGIKIRDKIPCKNIRQQTHIKDVVLFAERQKWNWAGHVARMSDNGWTKRATEWQPRIGKRSRGRPLRWSDSIAKAKLRASLAWLLSKVYGADVPREMQDPFYETSQGQLALRPVLVNLMSSSELYCQACANMFPDTHAQWSGHWSIIQVLSRKGIYVSDTPESAVTETVLVQTAPFKLVSSTILTHTYTNFTSFPASSELPSCAEEALKFWVNKVCALVTKEGVGACRAGKHLLEGDAGQKVMVTGSATAGGEPVTVPLLQDLMADVGDGSSLAALIAYYRPNHLDIKSICLKESIGIADSLYNLRLIGQFCRAHLPWRRFHLSYEDFLYTHASLHINICTFLADLFFCFEGPNCGIANPAASAIKSAKEKLDAMPAAGKRSVPNTPSSSAAAVVSPVPISNATKKSFQHRASLEDTAGNLGLSTNRSALPGSLPGQHQPLLPRRSGGRRSFAAQDDGSGVGGIMSSSGVSTSSPPTSRRGRRTVSLCSPQDREVVQRSVLAWQDDQNVSTGQNRADRRASGGGSRHSGGDNLLANVSMDSNLDRSLDTDTSLSLNLGVMDTPRTGRHSALDPGHPDYMEIESVTSGQPSRFASPHSAMGQPPSGRLTSAGSGRDGTDCRDRETRFKLASHLKMLSKNLRHETSFSKCVAATWTPRRRKVSSPSECSAHMQQVTASSGDDLAGSLSASSSATTVSPLPGEEGTGQFSPRMFAGKSYGGEVINSTEELPNSARSNAAMSVAESYTLQDRPSTVQEARAAGLPVVTDSMASGSTLAGRPDCSSREGSVASSGDYSDHESHKIHQDHKIRESGPRGELSRSCTDLEPAPLPASSSGLDIGDKPTMVSGNNNNNSSSNNSNNNSSFIMPSTLKAPLVSNNTTNFAELKRLKDNMEFNIDKVDNSVLIYMQSGGQPNKPPGGANLKSAFAGSQGQAYGKTTTFGQLSPVADRSPSNTQTMNNGFSSPNDTSSPSSNGSVMSTSDPGSSELQQLRLKLEQKRKEIERKKHRQEAQQNKMRQRLGKAAFMRVVSKHMEEGDEVAEEGVHARRESSPSSSTTAQIQARLGINPQRQQSGRPQPAVGQGHLATAGAVPPPEASAQRFTDWRSQTQRKAGVVPGHGSAESLSLEASAPSTSTAGGSNSHAFSRAGIQQTIDNVRNKWFSGGANDNTSLLVAPGLDEDTTDAQQEGSFRLHDNDLLGVQSSPHLSSSRMSQSPQTAGHVSLHPSLEPAGLSQAKRGGSVPREMPSSVPPAAQPRRASDSFTDLTDPHQQQYEEYDSSLDKLNTSLSDLQGEIMRLSLQHEQGKATNGFPPSTGGDPRLSSALSAIGSTAAGTVQPHQHQHLAQTRPIHGIPHQAIHMYPDRRQQQVNSVPYTQHDEHQQRPADSSVRQNLQQNQHSIESHQQVQPASQNHEADSETSQPPSSKEGGFFVSFGEDSSPKRAKPRLGEHRSTPSATTTLTPTTASPHQPNHLRQQQQQGVWVPGPNPVISPELDPAVAAVVAGQAVAPLTPAANSDLSGADKGGSPSVGFMIQDQSSLAADPSAEDEMQRKKTKLMQMQKKRKEDQERKKAEKEAEMARKQEEKMFKEEEQERRKAEERARRDQIFQQYLQKKGDEDVDGPPSTHAQAAAKAKVKRRDRSASNSLATTTKQRPKSMFVKAATPEPGALGGRDSCNSSQEDLVRAGGRSTPGVMSAKRSAYSFRMPQQNRMRKAVSCNTLQGPAPGSHGQATFRRPPSPDLYRLKQQQQQRGNSQDSGSDNGSNPGSNPGSEFSGELNGELLMIESAEENRGPKLYVKPSAKSNRHIIVNAISHCCLAGSVNTDQKNKVLEEMSKCDANHFLILFRDAGCQYRGLFILYPESEEAVKVCGVGPRHITNKMCEKFYKYNSGGKSFSEIVSKKHLSVSVDAVVLLNSLWKSGKAAVKRHSYTSSDIATLLQAAQASTSQTLPHLCRLLKPAHPRNNHVLSPV</sequence>
<feature type="region of interest" description="Disordered" evidence="8">
    <location>
        <begin position="1328"/>
        <end position="1348"/>
    </location>
</feature>
<dbReference type="Proteomes" id="UP000762676">
    <property type="component" value="Unassembled WGS sequence"/>
</dbReference>
<organism evidence="10 11">
    <name type="scientific">Elysia marginata</name>
    <dbReference type="NCBI Taxonomy" id="1093978"/>
    <lineage>
        <taxon>Eukaryota</taxon>
        <taxon>Metazoa</taxon>
        <taxon>Spiralia</taxon>
        <taxon>Lophotrochozoa</taxon>
        <taxon>Mollusca</taxon>
        <taxon>Gastropoda</taxon>
        <taxon>Heterobranchia</taxon>
        <taxon>Euthyneura</taxon>
        <taxon>Panpulmonata</taxon>
        <taxon>Sacoglossa</taxon>
        <taxon>Placobranchoidea</taxon>
        <taxon>Plakobranchidae</taxon>
        <taxon>Elysia</taxon>
    </lineage>
</organism>
<evidence type="ECO:0000256" key="7">
    <source>
        <dbReference type="SAM" id="Coils"/>
    </source>
</evidence>
<evidence type="ECO:0000259" key="9">
    <source>
        <dbReference type="PROSITE" id="PS51508"/>
    </source>
</evidence>
<dbReference type="FunFam" id="3.10.20.360:FF:000002">
    <property type="entry name" value="Patronin, isoform M"/>
    <property type="match status" value="1"/>
</dbReference>
<keyword evidence="3 6" id="KW-0493">Microtubule</keyword>
<evidence type="ECO:0000313" key="11">
    <source>
        <dbReference type="Proteomes" id="UP000762676"/>
    </source>
</evidence>
<reference evidence="10 11" key="1">
    <citation type="journal article" date="2021" name="Elife">
        <title>Chloroplast acquisition without the gene transfer in kleptoplastic sea slugs, Plakobranchus ocellatus.</title>
        <authorList>
            <person name="Maeda T."/>
            <person name="Takahashi S."/>
            <person name="Yoshida T."/>
            <person name="Shimamura S."/>
            <person name="Takaki Y."/>
            <person name="Nagai Y."/>
            <person name="Toyoda A."/>
            <person name="Suzuki Y."/>
            <person name="Arimoto A."/>
            <person name="Ishii H."/>
            <person name="Satoh N."/>
            <person name="Nishiyama T."/>
            <person name="Hasebe M."/>
            <person name="Maruyama T."/>
            <person name="Minagawa J."/>
            <person name="Obokata J."/>
            <person name="Shigenobu S."/>
        </authorList>
    </citation>
    <scope>NUCLEOTIDE SEQUENCE [LARGE SCALE GENOMIC DNA]</scope>
</reference>
<dbReference type="GO" id="GO:0005516">
    <property type="term" value="F:calmodulin binding"/>
    <property type="evidence" value="ECO:0007669"/>
    <property type="project" value="InterPro"/>
</dbReference>
<comment type="domain">
    <text evidence="6">The CKK domain binds microtubules.</text>
</comment>
<dbReference type="GO" id="GO:0007026">
    <property type="term" value="P:negative regulation of microtubule depolymerization"/>
    <property type="evidence" value="ECO:0007669"/>
    <property type="project" value="TreeGrafter"/>
</dbReference>
<comment type="similarity">
    <text evidence="6">Belongs to the CAMSAP1 family.</text>
</comment>
<feature type="compositionally biased region" description="Polar residues" evidence="8">
    <location>
        <begin position="1077"/>
        <end position="1086"/>
    </location>
</feature>
<dbReference type="GO" id="GO:0051011">
    <property type="term" value="F:microtubule minus-end binding"/>
    <property type="evidence" value="ECO:0007669"/>
    <property type="project" value="TreeGrafter"/>
</dbReference>
<feature type="compositionally biased region" description="Polar residues" evidence="8">
    <location>
        <begin position="1409"/>
        <end position="1449"/>
    </location>
</feature>
<feature type="coiled-coil region" evidence="7">
    <location>
        <begin position="1299"/>
        <end position="1326"/>
    </location>
</feature>
<evidence type="ECO:0000256" key="3">
    <source>
        <dbReference type="ARBA" id="ARBA00022701"/>
    </source>
</evidence>
<feature type="region of interest" description="Disordered" evidence="8">
    <location>
        <begin position="1028"/>
        <end position="1047"/>
    </location>
</feature>
<dbReference type="Pfam" id="PF08683">
    <property type="entry name" value="CAMSAP_CKK"/>
    <property type="match status" value="1"/>
</dbReference>
<feature type="compositionally biased region" description="Polar residues" evidence="8">
    <location>
        <begin position="1003"/>
        <end position="1012"/>
    </location>
</feature>
<dbReference type="EMBL" id="BMAT01012389">
    <property type="protein sequence ID" value="GFR91286.1"/>
    <property type="molecule type" value="Genomic_DNA"/>
</dbReference>
<feature type="compositionally biased region" description="Low complexity" evidence="8">
    <location>
        <begin position="1478"/>
        <end position="1492"/>
    </location>
</feature>
<accession>A0AAV4H142</accession>
<feature type="compositionally biased region" description="Basic and acidic residues" evidence="8">
    <location>
        <begin position="821"/>
        <end position="844"/>
    </location>
</feature>
<dbReference type="InterPro" id="IPR031372">
    <property type="entry name" value="CAMSAP_CC1"/>
</dbReference>
<feature type="region of interest" description="Disordered" evidence="8">
    <location>
        <begin position="1399"/>
        <end position="1505"/>
    </location>
</feature>
<name>A0AAV4H142_9GAST</name>
<dbReference type="GO" id="GO:0030507">
    <property type="term" value="F:spectrin binding"/>
    <property type="evidence" value="ECO:0007669"/>
    <property type="project" value="InterPro"/>
</dbReference>
<feature type="domain" description="CKK" evidence="9">
    <location>
        <begin position="1817"/>
        <end position="1952"/>
    </location>
</feature>
<feature type="region of interest" description="Disordered" evidence="8">
    <location>
        <begin position="1224"/>
        <end position="1290"/>
    </location>
</feature>
<feature type="compositionally biased region" description="Polar residues" evidence="8">
    <location>
        <begin position="977"/>
        <end position="988"/>
    </location>
</feature>
<feature type="compositionally biased region" description="Polar residues" evidence="8">
    <location>
        <begin position="690"/>
        <end position="703"/>
    </location>
</feature>
<dbReference type="InterPro" id="IPR058042">
    <property type="entry name" value="CAMSAP_N"/>
</dbReference>
<evidence type="ECO:0000256" key="1">
    <source>
        <dbReference type="ARBA" id="ARBA00004245"/>
    </source>
</evidence>
<feature type="compositionally biased region" description="Low complexity" evidence="8">
    <location>
        <begin position="1146"/>
        <end position="1167"/>
    </location>
</feature>
<dbReference type="SUPFAM" id="SSF50346">
    <property type="entry name" value="PRC-barrel domain"/>
    <property type="match status" value="1"/>
</dbReference>
<evidence type="ECO:0000256" key="5">
    <source>
        <dbReference type="ARBA" id="ARBA00023212"/>
    </source>
</evidence>
<feature type="compositionally biased region" description="Low complexity" evidence="8">
    <location>
        <begin position="493"/>
        <end position="507"/>
    </location>
</feature>
<dbReference type="InterPro" id="IPR014797">
    <property type="entry name" value="CKK_CAMSAP"/>
</dbReference>
<dbReference type="InterPro" id="IPR011033">
    <property type="entry name" value="PRC_barrel-like_sf"/>
</dbReference>
<dbReference type="PROSITE" id="PS51508">
    <property type="entry name" value="CKK"/>
    <property type="match status" value="1"/>
</dbReference>
<protein>
    <submittedName>
        <fullName evidence="10">Calmodulin-regulated spectrin-associated protein 1</fullName>
    </submittedName>
</protein>
<dbReference type="Gene3D" id="3.10.20.360">
    <property type="entry name" value="CKK domain"/>
    <property type="match status" value="1"/>
</dbReference>
<feature type="compositionally biased region" description="Polar residues" evidence="8">
    <location>
        <begin position="1226"/>
        <end position="1245"/>
    </location>
</feature>
<feature type="compositionally biased region" description="Low complexity" evidence="8">
    <location>
        <begin position="704"/>
        <end position="720"/>
    </location>
</feature>
<proteinExistence type="inferred from homology"/>
<gene>
    <name evidence="10" type="ORF">ElyMa_006171700</name>
</gene>
<dbReference type="InterPro" id="IPR036872">
    <property type="entry name" value="CH_dom_sf"/>
</dbReference>
<keyword evidence="11" id="KW-1185">Reference proteome</keyword>
<feature type="compositionally biased region" description="Basic and acidic residues" evidence="8">
    <location>
        <begin position="1588"/>
        <end position="1630"/>
    </location>
</feature>
<dbReference type="GO" id="GO:0031175">
    <property type="term" value="P:neuron projection development"/>
    <property type="evidence" value="ECO:0007669"/>
    <property type="project" value="InterPro"/>
</dbReference>
<dbReference type="GO" id="GO:0031122">
    <property type="term" value="P:cytoplasmic microtubule organization"/>
    <property type="evidence" value="ECO:0007669"/>
    <property type="project" value="TreeGrafter"/>
</dbReference>
<keyword evidence="4 7" id="KW-0175">Coiled coil</keyword>
<keyword evidence="2" id="KW-0963">Cytoplasm</keyword>
<feature type="region of interest" description="Disordered" evidence="8">
    <location>
        <begin position="683"/>
        <end position="740"/>
    </location>
</feature>
<feature type="region of interest" description="Disordered" evidence="8">
    <location>
        <begin position="448"/>
        <end position="565"/>
    </location>
</feature>
<evidence type="ECO:0000256" key="6">
    <source>
        <dbReference type="PROSITE-ProRule" id="PRU00841"/>
    </source>
</evidence>
<dbReference type="Pfam" id="PF17095">
    <property type="entry name" value="CAMSAP_CC1"/>
    <property type="match status" value="1"/>
</dbReference>
<dbReference type="InterPro" id="IPR032940">
    <property type="entry name" value="CAMSAP"/>
</dbReference>
<feature type="compositionally biased region" description="Low complexity" evidence="8">
    <location>
        <begin position="989"/>
        <end position="1002"/>
    </location>
</feature>
<feature type="compositionally biased region" description="Low complexity" evidence="8">
    <location>
        <begin position="875"/>
        <end position="890"/>
    </location>
</feature>
<dbReference type="SMART" id="SM01051">
    <property type="entry name" value="CAMSAP_CKK"/>
    <property type="match status" value="1"/>
</dbReference>
<dbReference type="Pfam" id="PF11971">
    <property type="entry name" value="CAMSAP_CH"/>
    <property type="match status" value="1"/>
</dbReference>
<evidence type="ECO:0000256" key="8">
    <source>
        <dbReference type="SAM" id="MobiDB-lite"/>
    </source>
</evidence>
<feature type="region of interest" description="Disordered" evidence="8">
    <location>
        <begin position="968"/>
        <end position="1014"/>
    </location>
</feature>
<feature type="region of interest" description="Disordered" evidence="8">
    <location>
        <begin position="613"/>
        <end position="649"/>
    </location>
</feature>
<keyword evidence="5" id="KW-0206">Cytoskeleton</keyword>
<comment type="caution">
    <text evidence="10">The sequence shown here is derived from an EMBL/GenBank/DDBJ whole genome shotgun (WGS) entry which is preliminary data.</text>
</comment>
<evidence type="ECO:0000256" key="4">
    <source>
        <dbReference type="ARBA" id="ARBA00023054"/>
    </source>
</evidence>
<feature type="compositionally biased region" description="Low complexity" evidence="8">
    <location>
        <begin position="1771"/>
        <end position="1800"/>
    </location>
</feature>
<dbReference type="GO" id="GO:0036449">
    <property type="term" value="C:microtubule minus-end"/>
    <property type="evidence" value="ECO:0007669"/>
    <property type="project" value="TreeGrafter"/>
</dbReference>
<evidence type="ECO:0000313" key="10">
    <source>
        <dbReference type="EMBL" id="GFR91286.1"/>
    </source>
</evidence>
<feature type="region of interest" description="Disordered" evidence="8">
    <location>
        <begin position="1060"/>
        <end position="1168"/>
    </location>
</feature>
<feature type="compositionally biased region" description="Polar residues" evidence="8">
    <location>
        <begin position="534"/>
        <end position="543"/>
    </location>
</feature>
<evidence type="ECO:0000256" key="2">
    <source>
        <dbReference type="ARBA" id="ARBA00022490"/>
    </source>
</evidence>
<dbReference type="Pfam" id="PF25532">
    <property type="entry name" value="CH_CAMSAP2_N"/>
    <property type="match status" value="1"/>
</dbReference>
<dbReference type="InterPro" id="IPR038209">
    <property type="entry name" value="CKK_dom_sf"/>
</dbReference>